<accession>A0A7J6G5P2</accession>
<proteinExistence type="inferred from homology"/>
<dbReference type="NCBIfam" id="TIGR01444">
    <property type="entry name" value="fkbM_fam"/>
    <property type="match status" value="1"/>
</dbReference>
<evidence type="ECO:0000313" key="6">
    <source>
        <dbReference type="EMBL" id="KAF4378315.1"/>
    </source>
</evidence>
<keyword evidence="5" id="KW-0472">Membrane</keyword>
<keyword evidence="5" id="KW-1133">Transmembrane helix</keyword>
<dbReference type="PANTHER" id="PTHR31344">
    <property type="entry name" value="NUCLEAR PORE COMPLEX PROTEIN NUP205"/>
    <property type="match status" value="1"/>
</dbReference>
<organism evidence="6 7">
    <name type="scientific">Cannabis sativa</name>
    <name type="common">Hemp</name>
    <name type="synonym">Marijuana</name>
    <dbReference type="NCBI Taxonomy" id="3483"/>
    <lineage>
        <taxon>Eukaryota</taxon>
        <taxon>Viridiplantae</taxon>
        <taxon>Streptophyta</taxon>
        <taxon>Embryophyta</taxon>
        <taxon>Tracheophyta</taxon>
        <taxon>Spermatophyta</taxon>
        <taxon>Magnoliopsida</taxon>
        <taxon>eudicotyledons</taxon>
        <taxon>Gunneridae</taxon>
        <taxon>Pentapetalae</taxon>
        <taxon>rosids</taxon>
        <taxon>fabids</taxon>
        <taxon>Rosales</taxon>
        <taxon>Cannabaceae</taxon>
        <taxon>Cannabis</taxon>
    </lineage>
</organism>
<gene>
    <name evidence="6" type="ORF">G4B88_015886</name>
</gene>
<feature type="transmembrane region" description="Helical" evidence="5">
    <location>
        <begin position="2142"/>
        <end position="2166"/>
    </location>
</feature>
<keyword evidence="5" id="KW-0812">Transmembrane</keyword>
<evidence type="ECO:0000313" key="7">
    <source>
        <dbReference type="Proteomes" id="UP000583929"/>
    </source>
</evidence>
<dbReference type="Gene3D" id="3.40.50.150">
    <property type="entry name" value="Vaccinia Virus protein VP39"/>
    <property type="match status" value="1"/>
</dbReference>
<protein>
    <recommendedName>
        <fullName evidence="8">Nuclear pore complex protein NUP205</fullName>
    </recommendedName>
</protein>
<name>A0A7J6G5P2_CANSA</name>
<keyword evidence="7" id="KW-1185">Reference proteome</keyword>
<dbReference type="InterPro" id="IPR006342">
    <property type="entry name" value="FkbM_mtfrase"/>
</dbReference>
<dbReference type="InterPro" id="IPR021827">
    <property type="entry name" value="Nup186/Nup192/Nup205"/>
</dbReference>
<sequence length="2361" mass="266757">MVSTKELLSIIESSLLGPSPPSPAQRVELLHAVRASLPAFQTLLSYPPPKPSDRAQVQSKEVRLPDSPPISLDDQDVQIALKLSDDLHLNEINCVRLIVHANQEWGLMGREPLENLRLSAGLWYTERRDLLTALYTLLRAVVLDQGLDADLLSDIQKYLEDLISSGLRQRLISLIKELNRKEPAGLGGPQCEPYVLDSRGALVERQAVVYRERLILGHCLILSILVIRTGPKDIKDIFCALKDSAGELSESKDVLKHQITFSLLFSLVISFVSDALSAVPDKASVLSSDASFRREFHETVMAVGNDPNVEHYVDCVRLGWAVHLMLVHDASAATSVSNASSNDLVYLHSCLEIVFSNNVFQFMLDNVLRTAAYQNDDEDMIYMYNAYLHKLLTCFLSHSLARDKVKESKEKAMSILSPYRSSVAHDFMHDSNSTSSQVTESSLPFVSLLEFVSEVYQREPELLTGNDVLWTFVNFSGEDHTNFQTLVAFLNMLSTLASSQEDASKVYELLKGKAFRSVGWSTLFDCLSIYDDKFKQSLQTAGAMLPELPEGDAKALVAYLNVLQKVVQNGNPIERKNWFLDIEPLFKLLGYENVPPYLKGALRNAIATFIHVSPVLKDTIWSYLEQYDLPVVVGSHVGNGAQPMATQVYDMQFELNEIEARREQYPSTISFLNLLNELIAEERDVSDRGRRFIGIFRFIYDHVFGPFPQRAYADPCEKWQLVVSCLQHFHMILSKYDITEEDIDSVIDRTQLSTETQQSSLQMQLPVLELLKDFMSGKAVFRNIMGILLQGVNTIITERTSQIYGQLLEKAVQFSLEIIILVLEKDSLLSDFWRPLYQPLDVILSQDHNQIVALLEYVRYDFRPQIQQCSIKIMSILSSRMAGLVSILLKSSAASCLIEDYAACLELRSEESQFIENSGDDPGVLILQLMIDNISRPAPNVTHMLLKFDLDSNIERTILQPKFHYSCLKIILEILEKLLKPDVNALLYEFGFQLLYELCLDPLTCGPIMDLLSTKKYQFFVKHLDTIGVIPLPKRSSNQALRISSLHQRAWLLKLLAIELHAGDMSSSSHRDTCQSIVGHLFGREIIGTETDQVIQHSLSLQITAEHAGTRTISKSKVLELLEVVQFRSPDTTVKLSQIISTLKYDLLVEDILGNPTISGKGGVYYYSERGDRLIDLSSFRDKLWQKFSSTNPQLSNFGSEVEVNNVKDTIQQLLRWGWTYNKNLEEQAAQLHMLTGWSQIVEVSASRRTSLLENQSEVLYLVLDASLTASASPDCSLKMAFILCQVALTCMAKLRDDRFLCPTGFNSDSAAYLDVLMVKQLSNGACHSILFKLILAILRHESSEALRRRQYALLLSYFQYCQHILDPDVPKAVLQYLLLDEQDGDDLDLHKINKEQAELSHANFSILRKEAQPLLDLVIKDATQGGEPGKTIALYVLDAFICVDHDRFFLSQLQSRGFLRSCLLSISSASFQDGGNFLNSLQRACTIEGELALILRISHKYGKSGAQVLFSMGALEHIASCKAVSFLGSMRRVDTKLRRDVASDFDKQRMIITPVLRLAFSLTSLIDTSEFLEIKNKIVREVIDFIKGHLSFFDKVLREDISEAEELTMEQINLVVGILSKVWPYEESDDCGFVQGLFGMMHALFSCEAPTYGQSVRSLENQRKTELNRFRLCFSLSSYLYFLIRKKSLRLQISNDVSDYHTSVQIQQPTLILLGSLLNSVTVALERAGEEKSLLLNRIRDINELSRQEVDEILTMCARQDCVSSSDNIQKRRYVAMVEMCQVVGNRDQLITLLLPVAEQVLNIILIHFQDSSITTEASGATRTITYGSRSEPEDEISLISGKLLPNLERLELLSEEKVGHNLKVFRRLVTSLKEMSIQKNTTNKAITTLGNKFHTSHKELKDQRLALKTRTWCNPSQAITMSIGANRAWHGPLNTTGLSRKFRFGMTTVGFSALGLLQAAVHAFKNAFLSGIVPKYLSAQKPLVAHRSQVKSITESKHGEKSMANAWKRDRGTNFVSPRTLFSLFSITFLFLIFFLFFFTSSNRNPYPSPTVNIKTTFPFRTIQPFDCQKCPQSYPVIANIVENLRHPFLYSLADLGNLPEKPHKNIVRLLKGKPFRKPDISATVQEVLEKFRREGRDGLFVDVGGNVGMASFAAAVMGFRVLVFEPVLENLQRICDGIYLNRVGELVTVFEAATSDHLGNITFHKLVGRLDNSAVSATGAKLAFKSNEEIALQVRSVPLDEVIQSQNPCFYSRLMFKVGSITFLKEHPSYYQEREVKPHILFMRRMSGCCKPVIQLQKRLENFFIVWDIIIARSMVLMHIALRRIDIHTLPKILIQNLNHSAIPPWNSNMFSLRKKHS</sequence>
<reference evidence="6 7" key="1">
    <citation type="journal article" date="2020" name="bioRxiv">
        <title>Sequence and annotation of 42 cannabis genomes reveals extensive copy number variation in cannabinoid synthesis and pathogen resistance genes.</title>
        <authorList>
            <person name="Mckernan K.J."/>
            <person name="Helbert Y."/>
            <person name="Kane L.T."/>
            <person name="Ebling H."/>
            <person name="Zhang L."/>
            <person name="Liu B."/>
            <person name="Eaton Z."/>
            <person name="Mclaughlin S."/>
            <person name="Kingan S."/>
            <person name="Baybayan P."/>
            <person name="Concepcion G."/>
            <person name="Jordan M."/>
            <person name="Riva A."/>
            <person name="Barbazuk W."/>
            <person name="Harkins T."/>
        </authorList>
    </citation>
    <scope>NUCLEOTIDE SEQUENCE [LARGE SCALE GENOMIC DNA]</scope>
    <source>
        <strain evidence="7">cv. Jamaican Lion 4</strain>
        <tissue evidence="6">Leaf</tissue>
    </source>
</reference>
<evidence type="ECO:0000256" key="5">
    <source>
        <dbReference type="SAM" id="Phobius"/>
    </source>
</evidence>
<evidence type="ECO:0000256" key="1">
    <source>
        <dbReference type="ARBA" id="ARBA00004123"/>
    </source>
</evidence>
<dbReference type="SUPFAM" id="SSF53335">
    <property type="entry name" value="S-adenosyl-L-methionine-dependent methyltransferases"/>
    <property type="match status" value="1"/>
</dbReference>
<evidence type="ECO:0008006" key="8">
    <source>
        <dbReference type="Google" id="ProtNLM"/>
    </source>
</evidence>
<comment type="similarity">
    <text evidence="2">Belongs to the NUP186/NUP192/NUP205 family.</text>
</comment>
<evidence type="ECO:0000256" key="3">
    <source>
        <dbReference type="ARBA" id="ARBA00022448"/>
    </source>
</evidence>
<keyword evidence="4" id="KW-0539">Nucleus</keyword>
<dbReference type="InterPro" id="IPR029063">
    <property type="entry name" value="SAM-dependent_MTases_sf"/>
</dbReference>
<keyword evidence="3" id="KW-0813">Transport</keyword>
<dbReference type="GO" id="GO:0005643">
    <property type="term" value="C:nuclear pore"/>
    <property type="evidence" value="ECO:0007669"/>
    <property type="project" value="InterPro"/>
</dbReference>
<evidence type="ECO:0000256" key="4">
    <source>
        <dbReference type="ARBA" id="ARBA00023242"/>
    </source>
</evidence>
<feature type="transmembrane region" description="Helical" evidence="5">
    <location>
        <begin position="2023"/>
        <end position="2041"/>
    </location>
</feature>
<dbReference type="Pfam" id="PF11894">
    <property type="entry name" value="Nup192"/>
    <property type="match status" value="1"/>
</dbReference>
<dbReference type="PANTHER" id="PTHR31344:SF0">
    <property type="entry name" value="NUCLEAR PORE COMPLEX PROTEIN NUP205"/>
    <property type="match status" value="1"/>
</dbReference>
<dbReference type="Proteomes" id="UP000583929">
    <property type="component" value="Unassembled WGS sequence"/>
</dbReference>
<comment type="subcellular location">
    <subcellularLocation>
        <location evidence="1">Nucleus</location>
    </subcellularLocation>
</comment>
<comment type="caution">
    <text evidence="6">The sequence shown here is derived from an EMBL/GenBank/DDBJ whole genome shotgun (WGS) entry which is preliminary data.</text>
</comment>
<dbReference type="EMBL" id="JAATIQ010000138">
    <property type="protein sequence ID" value="KAF4378315.1"/>
    <property type="molecule type" value="Genomic_DNA"/>
</dbReference>
<evidence type="ECO:0000256" key="2">
    <source>
        <dbReference type="ARBA" id="ARBA00005892"/>
    </source>
</evidence>